<dbReference type="PANTHER" id="PTHR47240:SF2">
    <property type="entry name" value="CHROMO DOMAIN-CONTAINING PROTEIN LHP1"/>
    <property type="match status" value="1"/>
</dbReference>
<dbReference type="Gramene" id="C.cajan_48226.t">
    <property type="protein sequence ID" value="C.cajan_48226.t"/>
    <property type="gene ID" value="C.cajan_48226"/>
</dbReference>
<evidence type="ECO:0000256" key="1">
    <source>
        <dbReference type="ARBA" id="ARBA00004123"/>
    </source>
</evidence>
<dbReference type="Pfam" id="PF00385">
    <property type="entry name" value="Chromo"/>
    <property type="match status" value="1"/>
</dbReference>
<dbReference type="InterPro" id="IPR023779">
    <property type="entry name" value="Chromodomain_CS"/>
</dbReference>
<feature type="compositionally biased region" description="Polar residues" evidence="3">
    <location>
        <begin position="234"/>
        <end position="247"/>
    </location>
</feature>
<dbReference type="EMBL" id="KQ485276">
    <property type="protein sequence ID" value="KYP32450.1"/>
    <property type="molecule type" value="Genomic_DNA"/>
</dbReference>
<evidence type="ECO:0000259" key="4">
    <source>
        <dbReference type="PROSITE" id="PS50013"/>
    </source>
</evidence>
<dbReference type="Proteomes" id="UP000075243">
    <property type="component" value="Unassembled WGS sequence"/>
</dbReference>
<reference evidence="5" key="1">
    <citation type="journal article" date="2012" name="Nat. Biotechnol.">
        <title>Draft genome sequence of pigeonpea (Cajanus cajan), an orphan legume crop of resource-poor farmers.</title>
        <authorList>
            <person name="Varshney R.K."/>
            <person name="Chen W."/>
            <person name="Li Y."/>
            <person name="Bharti A.K."/>
            <person name="Saxena R.K."/>
            <person name="Schlueter J.A."/>
            <person name="Donoghue M.T."/>
            <person name="Azam S."/>
            <person name="Fan G."/>
            <person name="Whaley A.M."/>
            <person name="Farmer A.D."/>
            <person name="Sheridan J."/>
            <person name="Iwata A."/>
            <person name="Tuteja R."/>
            <person name="Penmetsa R.V."/>
            <person name="Wu W."/>
            <person name="Upadhyaya H.D."/>
            <person name="Yang S.P."/>
            <person name="Shah T."/>
            <person name="Saxena K.B."/>
            <person name="Michael T."/>
            <person name="McCombie W.R."/>
            <person name="Yang B."/>
            <person name="Zhang G."/>
            <person name="Yang H."/>
            <person name="Wang J."/>
            <person name="Spillane C."/>
            <person name="Cook D.R."/>
            <person name="May G.D."/>
            <person name="Xu X."/>
            <person name="Jackson S.A."/>
        </authorList>
    </citation>
    <scope>NUCLEOTIDE SEQUENCE [LARGE SCALE GENOMIC DNA]</scope>
</reference>
<gene>
    <name evidence="5" type="ORF">KK1_046879</name>
</gene>
<proteinExistence type="predicted"/>
<protein>
    <submittedName>
        <fullName evidence="5">Chromo domain protein LHP1</fullName>
    </submittedName>
</protein>
<keyword evidence="2" id="KW-0539">Nucleus</keyword>
<evidence type="ECO:0000313" key="5">
    <source>
        <dbReference type="EMBL" id="KYP32450.1"/>
    </source>
</evidence>
<keyword evidence="6" id="KW-1185">Reference proteome</keyword>
<accession>A0A151QQ61</accession>
<dbReference type="InterPro" id="IPR000953">
    <property type="entry name" value="Chromo/chromo_shadow_dom"/>
</dbReference>
<organism evidence="5 6">
    <name type="scientific">Cajanus cajan</name>
    <name type="common">Pigeon pea</name>
    <name type="synonym">Cajanus indicus</name>
    <dbReference type="NCBI Taxonomy" id="3821"/>
    <lineage>
        <taxon>Eukaryota</taxon>
        <taxon>Viridiplantae</taxon>
        <taxon>Streptophyta</taxon>
        <taxon>Embryophyta</taxon>
        <taxon>Tracheophyta</taxon>
        <taxon>Spermatophyta</taxon>
        <taxon>Magnoliopsida</taxon>
        <taxon>eudicotyledons</taxon>
        <taxon>Gunneridae</taxon>
        <taxon>Pentapetalae</taxon>
        <taxon>rosids</taxon>
        <taxon>fabids</taxon>
        <taxon>Fabales</taxon>
        <taxon>Fabaceae</taxon>
        <taxon>Papilionoideae</taxon>
        <taxon>50 kb inversion clade</taxon>
        <taxon>NPAAA clade</taxon>
        <taxon>indigoferoid/millettioid clade</taxon>
        <taxon>Phaseoleae</taxon>
        <taxon>Cajanus</taxon>
    </lineage>
</organism>
<dbReference type="GO" id="GO:0005634">
    <property type="term" value="C:nucleus"/>
    <property type="evidence" value="ECO:0007669"/>
    <property type="project" value="UniProtKB-SubCell"/>
</dbReference>
<feature type="region of interest" description="Disordered" evidence="3">
    <location>
        <begin position="217"/>
        <end position="254"/>
    </location>
</feature>
<sequence>MKRKATSEAPNEVVAASDAADLGGGDVGGVQVESFVGDEGTQLRKSGGEEPLVEDSEDEEEEDEDEDEEENEGGKDGAVPHVAEGAHQPVVLAENFYEVEAIRRKRVRKGQLQYFIKWRDWPETANTWEPPENLESVPDVIEAFEESLKSGKPRKRRRKHVVHHHTQPKKRLERSSTPYSLRRFSTKTAEKHTQSAPLNDPILNDVPAFPQTVLFADEVGNGGDGNSLGKATDGNANKAANGSQQNIERNEENDYDPKLSELKATSANGNDIDKLAIQFQEDKLSSGNNCQMDGTSKGDFSDTVRGAKRRKSGSVKRFKKEAHAGGLANTQNPIGTPVGTVEQARTRNPNSGGNTDHASPASNIVRIIKPIGYSASAASGIQDVLVTFVASR</sequence>
<comment type="subcellular location">
    <subcellularLocation>
        <location evidence="1">Nucleus</location>
    </subcellularLocation>
</comment>
<dbReference type="InterPro" id="IPR016197">
    <property type="entry name" value="Chromo-like_dom_sf"/>
</dbReference>
<dbReference type="AlphaFoldDB" id="A0A151QQ61"/>
<evidence type="ECO:0000256" key="3">
    <source>
        <dbReference type="SAM" id="MobiDB-lite"/>
    </source>
</evidence>
<feature type="domain" description="Chromo" evidence="4">
    <location>
        <begin position="97"/>
        <end position="156"/>
    </location>
</feature>
<dbReference type="SMART" id="SM00298">
    <property type="entry name" value="CHROMO"/>
    <property type="match status" value="1"/>
</dbReference>
<dbReference type="SUPFAM" id="SSF54160">
    <property type="entry name" value="Chromo domain-like"/>
    <property type="match status" value="1"/>
</dbReference>
<evidence type="ECO:0000313" key="6">
    <source>
        <dbReference type="Proteomes" id="UP000075243"/>
    </source>
</evidence>
<name>A0A151QQ61_CAJCA</name>
<dbReference type="InterPro" id="IPR044251">
    <property type="entry name" value="LHP1-like"/>
</dbReference>
<dbReference type="STRING" id="3821.A0A151QQ61"/>
<feature type="region of interest" description="Disordered" evidence="3">
    <location>
        <begin position="147"/>
        <end position="204"/>
    </location>
</feature>
<feature type="compositionally biased region" description="Basic residues" evidence="3">
    <location>
        <begin position="151"/>
        <end position="172"/>
    </location>
</feature>
<feature type="region of interest" description="Disordered" evidence="3">
    <location>
        <begin position="1"/>
        <end position="86"/>
    </location>
</feature>
<dbReference type="PANTHER" id="PTHR47240">
    <property type="entry name" value="CHROMO DOMAIN-CONTAINING PROTEIN LHP1"/>
    <property type="match status" value="1"/>
</dbReference>
<dbReference type="CDD" id="cd00024">
    <property type="entry name" value="CD_CSD"/>
    <property type="match status" value="1"/>
</dbReference>
<dbReference type="PROSITE" id="PS50013">
    <property type="entry name" value="CHROMO_2"/>
    <property type="match status" value="1"/>
</dbReference>
<evidence type="ECO:0000256" key="2">
    <source>
        <dbReference type="ARBA" id="ARBA00023242"/>
    </source>
</evidence>
<dbReference type="OMA" id="QCLRYNP"/>
<feature type="region of interest" description="Disordered" evidence="3">
    <location>
        <begin position="286"/>
        <end position="314"/>
    </location>
</feature>
<dbReference type="Gene3D" id="2.40.50.40">
    <property type="match status" value="1"/>
</dbReference>
<dbReference type="InterPro" id="IPR023780">
    <property type="entry name" value="Chromo_domain"/>
</dbReference>
<feature type="compositionally biased region" description="Acidic residues" evidence="3">
    <location>
        <begin position="51"/>
        <end position="71"/>
    </location>
</feature>
<dbReference type="GO" id="GO:0031507">
    <property type="term" value="P:heterochromatin formation"/>
    <property type="evidence" value="ECO:0007669"/>
    <property type="project" value="InterPro"/>
</dbReference>
<dbReference type="PROSITE" id="PS00598">
    <property type="entry name" value="CHROMO_1"/>
    <property type="match status" value="1"/>
</dbReference>